<evidence type="ECO:0000313" key="1">
    <source>
        <dbReference type="EMBL" id="KAK3691864.1"/>
    </source>
</evidence>
<evidence type="ECO:0000313" key="2">
    <source>
        <dbReference type="Proteomes" id="UP001283361"/>
    </source>
</evidence>
<proteinExistence type="predicted"/>
<protein>
    <submittedName>
        <fullName evidence="1">Uncharacterized protein</fullName>
    </submittedName>
</protein>
<dbReference type="Proteomes" id="UP001283361">
    <property type="component" value="Unassembled WGS sequence"/>
</dbReference>
<sequence>MTKTGEIAWTKCRDVFWGIRVSYQEGSMRDFCTTVCVEPRLLHGDKAAFTLCWPASGFTSVVFVWTRESVIVFSAAPLSWKFRDALPSG</sequence>
<name>A0AAE0XEG9_9GAST</name>
<gene>
    <name evidence="1" type="ORF">RRG08_014246</name>
</gene>
<accession>A0AAE0XEG9</accession>
<comment type="caution">
    <text evidence="1">The sequence shown here is derived from an EMBL/GenBank/DDBJ whole genome shotgun (WGS) entry which is preliminary data.</text>
</comment>
<keyword evidence="2" id="KW-1185">Reference proteome</keyword>
<organism evidence="1 2">
    <name type="scientific">Elysia crispata</name>
    <name type="common">lettuce slug</name>
    <dbReference type="NCBI Taxonomy" id="231223"/>
    <lineage>
        <taxon>Eukaryota</taxon>
        <taxon>Metazoa</taxon>
        <taxon>Spiralia</taxon>
        <taxon>Lophotrochozoa</taxon>
        <taxon>Mollusca</taxon>
        <taxon>Gastropoda</taxon>
        <taxon>Heterobranchia</taxon>
        <taxon>Euthyneura</taxon>
        <taxon>Panpulmonata</taxon>
        <taxon>Sacoglossa</taxon>
        <taxon>Placobranchoidea</taxon>
        <taxon>Plakobranchidae</taxon>
        <taxon>Elysia</taxon>
    </lineage>
</organism>
<dbReference type="AlphaFoldDB" id="A0AAE0XEG9"/>
<dbReference type="EMBL" id="JAWDGP010008074">
    <property type="protein sequence ID" value="KAK3691864.1"/>
    <property type="molecule type" value="Genomic_DNA"/>
</dbReference>
<reference evidence="1" key="1">
    <citation type="journal article" date="2023" name="G3 (Bethesda)">
        <title>A reference genome for the long-term kleptoplast-retaining sea slug Elysia crispata morphotype clarki.</title>
        <authorList>
            <person name="Eastman K.E."/>
            <person name="Pendleton A.L."/>
            <person name="Shaikh M.A."/>
            <person name="Suttiyut T."/>
            <person name="Ogas R."/>
            <person name="Tomko P."/>
            <person name="Gavelis G."/>
            <person name="Widhalm J.R."/>
            <person name="Wisecaver J.H."/>
        </authorList>
    </citation>
    <scope>NUCLEOTIDE SEQUENCE</scope>
    <source>
        <strain evidence="1">ECLA1</strain>
    </source>
</reference>